<evidence type="ECO:0000313" key="3">
    <source>
        <dbReference type="EMBL" id="TFE70641.1"/>
    </source>
</evidence>
<dbReference type="Proteomes" id="UP000297713">
    <property type="component" value="Unassembled WGS sequence"/>
</dbReference>
<evidence type="ECO:0000313" key="4">
    <source>
        <dbReference type="Proteomes" id="UP000297713"/>
    </source>
</evidence>
<feature type="domain" description="DUF2062" evidence="2">
    <location>
        <begin position="31"/>
        <end position="172"/>
    </location>
</feature>
<sequence>MEKPSKTISEQVTQKKSCFSFFIHHFEKSHSTLKKLPVSAHSIALGFAIGVFYGFTPFWGFKTILAILSAWVIRVSKVAAAIGVAAHDVILPFIPGLMWLEYKIGLILLGTDTHQLKKTLPKLRHLELRQLISWKELYHIGWPMFIGSLVIGLPIAVVAYCIIFKSIKKYQDIQKAKETEKELNNSCSSQDSKP</sequence>
<keyword evidence="1" id="KW-0812">Transmembrane</keyword>
<keyword evidence="1" id="KW-1133">Transmembrane helix</keyword>
<reference evidence="3 4" key="1">
    <citation type="submission" date="2016-05" db="EMBL/GenBank/DDBJ databases">
        <title>Diversity and Homogeneity among Thermoacidophilic Verrucomicrobia Methanotrophs Linked with Geographical Origin.</title>
        <authorList>
            <person name="Erikstad H.-A."/>
            <person name="Smestad N.B."/>
            <person name="Ceballos R.M."/>
            <person name="Birkeland N.-K."/>
        </authorList>
    </citation>
    <scope>NUCLEOTIDE SEQUENCE [LARGE SCALE GENOMIC DNA]</scope>
    <source>
        <strain evidence="3 4">Phi</strain>
    </source>
</reference>
<dbReference type="EMBL" id="LXQC01000113">
    <property type="protein sequence ID" value="TFE70641.1"/>
    <property type="molecule type" value="Genomic_DNA"/>
</dbReference>
<dbReference type="PANTHER" id="PTHR40547:SF1">
    <property type="entry name" value="SLL0298 PROTEIN"/>
    <property type="match status" value="1"/>
</dbReference>
<dbReference type="Pfam" id="PF09835">
    <property type="entry name" value="DUF2062"/>
    <property type="match status" value="1"/>
</dbReference>
<feature type="transmembrane region" description="Helical" evidence="1">
    <location>
        <begin position="140"/>
        <end position="163"/>
    </location>
</feature>
<keyword evidence="1" id="KW-0472">Membrane</keyword>
<organism evidence="3 4">
    <name type="scientific">Methylacidiphilum caldifontis</name>
    <dbReference type="NCBI Taxonomy" id="2795386"/>
    <lineage>
        <taxon>Bacteria</taxon>
        <taxon>Pseudomonadati</taxon>
        <taxon>Verrucomicrobiota</taxon>
        <taxon>Methylacidiphilae</taxon>
        <taxon>Methylacidiphilales</taxon>
        <taxon>Methylacidiphilaceae</taxon>
        <taxon>Methylacidiphilum (ex Ratnadevi et al. 2023)</taxon>
    </lineage>
</organism>
<dbReference type="AlphaFoldDB" id="A0A4Y8PFB0"/>
<protein>
    <recommendedName>
        <fullName evidence="2">DUF2062 domain-containing protein</fullName>
    </recommendedName>
</protein>
<dbReference type="InterPro" id="IPR018639">
    <property type="entry name" value="DUF2062"/>
</dbReference>
<feature type="transmembrane region" description="Helical" evidence="1">
    <location>
        <begin position="43"/>
        <end position="71"/>
    </location>
</feature>
<dbReference type="PANTHER" id="PTHR40547">
    <property type="entry name" value="SLL0298 PROTEIN"/>
    <property type="match status" value="1"/>
</dbReference>
<evidence type="ECO:0000259" key="2">
    <source>
        <dbReference type="Pfam" id="PF09835"/>
    </source>
</evidence>
<proteinExistence type="predicted"/>
<keyword evidence="4" id="KW-1185">Reference proteome</keyword>
<gene>
    <name evidence="3" type="ORF">A7Q10_06100</name>
</gene>
<comment type="caution">
    <text evidence="3">The sequence shown here is derived from an EMBL/GenBank/DDBJ whole genome shotgun (WGS) entry which is preliminary data.</text>
</comment>
<feature type="transmembrane region" description="Helical" evidence="1">
    <location>
        <begin position="78"/>
        <end position="100"/>
    </location>
</feature>
<name>A0A4Y8PFB0_9BACT</name>
<accession>A0A4Y8PFB0</accession>
<dbReference type="OrthoDB" id="192314at2"/>
<evidence type="ECO:0000256" key="1">
    <source>
        <dbReference type="SAM" id="Phobius"/>
    </source>
</evidence>
<dbReference type="RefSeq" id="WP_134439588.1">
    <property type="nucleotide sequence ID" value="NZ_LXQC01000113.1"/>
</dbReference>